<dbReference type="EMBL" id="CP002521">
    <property type="protein sequence ID" value="ADX47812.1"/>
    <property type="molecule type" value="Genomic_DNA"/>
</dbReference>
<dbReference type="GeneID" id="34239866"/>
<gene>
    <name evidence="8" type="ordered locus">Acav_3922</name>
</gene>
<comment type="subcellular location">
    <subcellularLocation>
        <location evidence="1">Cell membrane</location>
        <topology evidence="1">Multi-pass membrane protein</topology>
    </subcellularLocation>
</comment>
<name>F0Q2P5_PARA1</name>
<feature type="transmembrane region" description="Helical" evidence="7">
    <location>
        <begin position="325"/>
        <end position="346"/>
    </location>
</feature>
<evidence type="ECO:0000256" key="6">
    <source>
        <dbReference type="ARBA" id="ARBA00023136"/>
    </source>
</evidence>
<feature type="transmembrane region" description="Helical" evidence="7">
    <location>
        <begin position="238"/>
        <end position="257"/>
    </location>
</feature>
<feature type="transmembrane region" description="Helical" evidence="7">
    <location>
        <begin position="24"/>
        <end position="45"/>
    </location>
</feature>
<feature type="transmembrane region" description="Helical" evidence="7">
    <location>
        <begin position="141"/>
        <end position="162"/>
    </location>
</feature>
<sequence>MKTYGTPSPSGFFPRWRWSGLGPAAARAAALWPGLLVCAVIALAATFIAEHQGGPQLLYALLIGLACNFLAGVPRVAAGVAVCARTGLRCGVALLGARITVDQVASLGAATGIGIACSVVATILFGVFLAAVMQRPREEGVISGCSVGICGASAALAVAAALPPTKENERFTLLAVVGVTLLSTIAMVVYPLLLNAMHASPRVAGIFLGGTIHDIAQVVAAGLILGPQAGETATIVKLFRIAMLVPIVAVIALLYRGRSGAPVGSRIPAVPPFLLWFLFFVALTSLGVIGSRTAAAANDASRWLLVAAIGASGIKTHFADLMKLGWRPVAMLLGETVFIALLVFAWSA</sequence>
<evidence type="ECO:0000256" key="2">
    <source>
        <dbReference type="ARBA" id="ARBA00007977"/>
    </source>
</evidence>
<comment type="similarity">
    <text evidence="2">Belongs to the UPF0324 family.</text>
</comment>
<evidence type="ECO:0000313" key="8">
    <source>
        <dbReference type="EMBL" id="ADX47812.1"/>
    </source>
</evidence>
<feature type="transmembrane region" description="Helical" evidence="7">
    <location>
        <begin position="269"/>
        <end position="289"/>
    </location>
</feature>
<evidence type="ECO:0000256" key="4">
    <source>
        <dbReference type="ARBA" id="ARBA00022692"/>
    </source>
</evidence>
<feature type="transmembrane region" description="Helical" evidence="7">
    <location>
        <begin position="57"/>
        <end position="83"/>
    </location>
</feature>
<dbReference type="GO" id="GO:0005886">
    <property type="term" value="C:plasma membrane"/>
    <property type="evidence" value="ECO:0007669"/>
    <property type="project" value="UniProtKB-SubCell"/>
</dbReference>
<reference evidence="8" key="1">
    <citation type="submission" date="2011-02" db="EMBL/GenBank/DDBJ databases">
        <title>Complete sequence of Acidovorax avenae subsp. avenae ATCC 19860.</title>
        <authorList>
            <consortium name="US DOE Joint Genome Institute"/>
            <person name="Lucas S."/>
            <person name="Copeland A."/>
            <person name="Lapidus A."/>
            <person name="Cheng J.-F."/>
            <person name="Goodwin L."/>
            <person name="Pitluck S."/>
            <person name="Chertkov O."/>
            <person name="Held B."/>
            <person name="Detter J.C."/>
            <person name="Han C."/>
            <person name="Tapia R."/>
            <person name="Land M."/>
            <person name="Hauser L."/>
            <person name="Kyrpides N."/>
            <person name="Ivanova N."/>
            <person name="Ovchinnikova G."/>
            <person name="Pagani I."/>
            <person name="Gordon S."/>
            <person name="Woyke T."/>
        </authorList>
    </citation>
    <scope>NUCLEOTIDE SEQUENCE</scope>
    <source>
        <strain evidence="8">ATCC 19860</strain>
    </source>
</reference>
<evidence type="ECO:0000256" key="3">
    <source>
        <dbReference type="ARBA" id="ARBA00022475"/>
    </source>
</evidence>
<feature type="transmembrane region" description="Helical" evidence="7">
    <location>
        <begin position="205"/>
        <end position="226"/>
    </location>
</feature>
<keyword evidence="3" id="KW-1003">Cell membrane</keyword>
<accession>F0Q2P5</accession>
<keyword evidence="5 7" id="KW-1133">Transmembrane helix</keyword>
<evidence type="ECO:0000313" key="9">
    <source>
        <dbReference type="Proteomes" id="UP000002482"/>
    </source>
</evidence>
<feature type="transmembrane region" description="Helical" evidence="7">
    <location>
        <begin position="171"/>
        <end position="193"/>
    </location>
</feature>
<dbReference type="PANTHER" id="PTHR30106">
    <property type="entry name" value="INNER MEMBRANE PROTEIN YEIH-RELATED"/>
    <property type="match status" value="1"/>
</dbReference>
<dbReference type="HOGENOM" id="CLU_033541_0_1_4"/>
<proteinExistence type="inferred from homology"/>
<evidence type="ECO:0000256" key="7">
    <source>
        <dbReference type="SAM" id="Phobius"/>
    </source>
</evidence>
<evidence type="ECO:0000256" key="1">
    <source>
        <dbReference type="ARBA" id="ARBA00004651"/>
    </source>
</evidence>
<dbReference type="InterPro" id="IPR018383">
    <property type="entry name" value="UPF0324_pro"/>
</dbReference>
<keyword evidence="6 7" id="KW-0472">Membrane</keyword>
<dbReference type="OrthoDB" id="9805703at2"/>
<keyword evidence="4 7" id="KW-0812">Transmembrane</keyword>
<protein>
    <submittedName>
        <fullName evidence="8">Uncharacterized protein family UPF0324</fullName>
    </submittedName>
</protein>
<evidence type="ECO:0000256" key="5">
    <source>
        <dbReference type="ARBA" id="ARBA00022989"/>
    </source>
</evidence>
<dbReference type="RefSeq" id="WP_013596288.1">
    <property type="nucleotide sequence ID" value="NC_015138.1"/>
</dbReference>
<dbReference type="Proteomes" id="UP000002482">
    <property type="component" value="Chromosome"/>
</dbReference>
<organism evidence="8 9">
    <name type="scientific">Paracidovorax avenae (strain ATCC 19860 / DSM 7227 / CCUG 15838 / JCM 20985 / LMG 2117 / NCPPB 1011)</name>
    <name type="common">Acidovorax avenae</name>
    <dbReference type="NCBI Taxonomy" id="643561"/>
    <lineage>
        <taxon>Bacteria</taxon>
        <taxon>Pseudomonadati</taxon>
        <taxon>Pseudomonadota</taxon>
        <taxon>Betaproteobacteria</taxon>
        <taxon>Burkholderiales</taxon>
        <taxon>Comamonadaceae</taxon>
        <taxon>Paracidovorax</taxon>
    </lineage>
</organism>
<feature type="transmembrane region" description="Helical" evidence="7">
    <location>
        <begin position="104"/>
        <end position="129"/>
    </location>
</feature>
<dbReference type="KEGG" id="aaa:Acav_3922"/>
<keyword evidence="9" id="KW-1185">Reference proteome</keyword>
<dbReference type="Pfam" id="PF03601">
    <property type="entry name" value="Cons_hypoth698"/>
    <property type="match status" value="1"/>
</dbReference>
<dbReference type="AlphaFoldDB" id="F0Q2P5"/>
<dbReference type="PANTHER" id="PTHR30106:SF2">
    <property type="entry name" value="UPF0324 INNER MEMBRANE PROTEIN YEIH"/>
    <property type="match status" value="1"/>
</dbReference>